<reference evidence="1" key="1">
    <citation type="submission" date="2022-04" db="EMBL/GenBank/DDBJ databases">
        <title>Genome of the entomopathogenic fungus Entomophthora muscae.</title>
        <authorList>
            <person name="Elya C."/>
            <person name="Lovett B.R."/>
            <person name="Lee E."/>
            <person name="Macias A.M."/>
            <person name="Hajek A.E."/>
            <person name="De Bivort B.L."/>
            <person name="Kasson M.T."/>
            <person name="De Fine Licht H.H."/>
            <person name="Stajich J.E."/>
        </authorList>
    </citation>
    <scope>NUCLEOTIDE SEQUENCE</scope>
    <source>
        <strain evidence="1">Berkeley</strain>
    </source>
</reference>
<protein>
    <submittedName>
        <fullName evidence="1">Uncharacterized protein</fullName>
    </submittedName>
</protein>
<dbReference type="EMBL" id="QTSX02002379">
    <property type="protein sequence ID" value="KAJ9075744.1"/>
    <property type="molecule type" value="Genomic_DNA"/>
</dbReference>
<keyword evidence="2" id="KW-1185">Reference proteome</keyword>
<dbReference type="Proteomes" id="UP001165960">
    <property type="component" value="Unassembled WGS sequence"/>
</dbReference>
<organism evidence="1 2">
    <name type="scientific">Entomophthora muscae</name>
    <dbReference type="NCBI Taxonomy" id="34485"/>
    <lineage>
        <taxon>Eukaryota</taxon>
        <taxon>Fungi</taxon>
        <taxon>Fungi incertae sedis</taxon>
        <taxon>Zoopagomycota</taxon>
        <taxon>Entomophthoromycotina</taxon>
        <taxon>Entomophthoromycetes</taxon>
        <taxon>Entomophthorales</taxon>
        <taxon>Entomophthoraceae</taxon>
        <taxon>Entomophthora</taxon>
    </lineage>
</organism>
<comment type="caution">
    <text evidence="1">The sequence shown here is derived from an EMBL/GenBank/DDBJ whole genome shotgun (WGS) entry which is preliminary data.</text>
</comment>
<proteinExistence type="predicted"/>
<name>A0ACC2TLZ7_9FUNG</name>
<gene>
    <name evidence="1" type="ORF">DSO57_1032798</name>
</gene>
<sequence length="84" mass="9735">MEELGMHLGKRTTTEEEFHTCEHVVRIDNSSSLKTWAWEQESNPEPGILWAARPVDHRTTRPHFSGNEPPQADIKRIDPCSKKR</sequence>
<evidence type="ECO:0000313" key="2">
    <source>
        <dbReference type="Proteomes" id="UP001165960"/>
    </source>
</evidence>
<evidence type="ECO:0000313" key="1">
    <source>
        <dbReference type="EMBL" id="KAJ9075744.1"/>
    </source>
</evidence>
<accession>A0ACC2TLZ7</accession>